<keyword evidence="17" id="KW-1185">Reference proteome</keyword>
<dbReference type="Pfam" id="PF02749">
    <property type="entry name" value="QRPTase_N"/>
    <property type="match status" value="1"/>
</dbReference>
<dbReference type="OrthoDB" id="9782546at2"/>
<dbReference type="InterPro" id="IPR037128">
    <property type="entry name" value="Quinolinate_PRibosylTase_N_sf"/>
</dbReference>
<feature type="binding site" evidence="13">
    <location>
        <begin position="265"/>
        <end position="267"/>
    </location>
    <ligand>
        <name>substrate</name>
    </ligand>
</feature>
<evidence type="ECO:0000256" key="3">
    <source>
        <dbReference type="ARBA" id="ARBA00009400"/>
    </source>
</evidence>
<dbReference type="InterPro" id="IPR027277">
    <property type="entry name" value="NadC/ModD"/>
</dbReference>
<evidence type="ECO:0000256" key="1">
    <source>
        <dbReference type="ARBA" id="ARBA00003237"/>
    </source>
</evidence>
<evidence type="ECO:0000256" key="13">
    <source>
        <dbReference type="PIRSR" id="PIRSR006250-1"/>
    </source>
</evidence>
<dbReference type="SUPFAM" id="SSF51690">
    <property type="entry name" value="Nicotinate/Quinolinate PRTase C-terminal domain-like"/>
    <property type="match status" value="1"/>
</dbReference>
<feature type="binding site" evidence="13">
    <location>
        <position position="104"/>
    </location>
    <ligand>
        <name>substrate</name>
    </ligand>
</feature>
<keyword evidence="6" id="KW-0662">Pyridine nucleotide biosynthesis</keyword>
<gene>
    <name evidence="16" type="ORF">DXV75_01045</name>
</gene>
<feature type="binding site" evidence="13">
    <location>
        <begin position="244"/>
        <end position="246"/>
    </location>
    <ligand>
        <name>substrate</name>
    </ligand>
</feature>
<comment type="similarity">
    <text evidence="3 12">Belongs to the NadC/ModD family.</text>
</comment>
<keyword evidence="8 12" id="KW-0808">Transferase</keyword>
<dbReference type="InterPro" id="IPR036068">
    <property type="entry name" value="Nicotinate_pribotase-like_C"/>
</dbReference>
<dbReference type="EMBL" id="QRHA01000001">
    <property type="protein sequence ID" value="RDV29083.1"/>
    <property type="molecule type" value="Genomic_DNA"/>
</dbReference>
<dbReference type="PANTHER" id="PTHR32179:SF3">
    <property type="entry name" value="NICOTINATE-NUCLEOTIDE PYROPHOSPHORYLASE [CARBOXYLATING]"/>
    <property type="match status" value="1"/>
</dbReference>
<comment type="catalytic activity">
    <reaction evidence="10">
        <text>nicotinate beta-D-ribonucleotide + CO2 + diphosphate = quinolinate + 5-phospho-alpha-D-ribose 1-diphosphate + 2 H(+)</text>
        <dbReference type="Rhea" id="RHEA:12733"/>
        <dbReference type="ChEBI" id="CHEBI:15378"/>
        <dbReference type="ChEBI" id="CHEBI:16526"/>
        <dbReference type="ChEBI" id="CHEBI:29959"/>
        <dbReference type="ChEBI" id="CHEBI:33019"/>
        <dbReference type="ChEBI" id="CHEBI:57502"/>
        <dbReference type="ChEBI" id="CHEBI:58017"/>
        <dbReference type="EC" id="2.4.2.19"/>
    </reaction>
</comment>
<feature type="domain" description="Quinolinate phosphoribosyl transferase N-terminal" evidence="15">
    <location>
        <begin position="30"/>
        <end position="114"/>
    </location>
</feature>
<evidence type="ECO:0000256" key="4">
    <source>
        <dbReference type="ARBA" id="ARBA00011218"/>
    </source>
</evidence>
<dbReference type="RefSeq" id="WP_115591373.1">
    <property type="nucleotide sequence ID" value="NZ_QRHA01000001.1"/>
</dbReference>
<comment type="pathway">
    <text evidence="2">Cofactor biosynthesis; NAD(+) biosynthesis; nicotinate D-ribonucleotide from quinolinate: step 1/1.</text>
</comment>
<feature type="binding site" evidence="13">
    <location>
        <position position="221"/>
    </location>
    <ligand>
        <name>substrate</name>
    </ligand>
</feature>
<comment type="caution">
    <text evidence="16">The sequence shown here is derived from an EMBL/GenBank/DDBJ whole genome shotgun (WGS) entry which is preliminary data.</text>
</comment>
<dbReference type="GO" id="GO:0004514">
    <property type="term" value="F:nicotinate-nucleotide diphosphorylase (carboxylating) activity"/>
    <property type="evidence" value="ECO:0007669"/>
    <property type="project" value="UniProtKB-EC"/>
</dbReference>
<dbReference type="AlphaFoldDB" id="A0A3D8MEA4"/>
<dbReference type="GO" id="GO:0034213">
    <property type="term" value="P:quinolinate catabolic process"/>
    <property type="evidence" value="ECO:0007669"/>
    <property type="project" value="TreeGrafter"/>
</dbReference>
<sequence>MSRPSQSEIEAQVTLALCEDLGGSLSPENDITANLIPAQQNAVATIITREPCVVCGTEWADAAFRLIDPSIELSWHVSDGDKVEANATLVTLQGPARGILTAERTALNFLQTLSATATVTAHYVAKLAGSNTAILDTRKTLPGLRLAQKYAVSCGGGTNHRVGLYDAYLIKENHIFACGSIENAVSQAHLDAPGKKVEVEVENLAEFEQALQAGADIIMLDNFDNEQIQRAVALNQGQSKLEVSGNITDEHLQSLADLGVDYVSSGALTKHVTAIDLSLRVRIEG</sequence>
<dbReference type="InterPro" id="IPR002638">
    <property type="entry name" value="Quinolinate_PRibosylTrfase_C"/>
</dbReference>
<proteinExistence type="inferred from homology"/>
<organism evidence="16 17">
    <name type="scientific">Alteromonas aestuariivivens</name>
    <dbReference type="NCBI Taxonomy" id="1938339"/>
    <lineage>
        <taxon>Bacteria</taxon>
        <taxon>Pseudomonadati</taxon>
        <taxon>Pseudomonadota</taxon>
        <taxon>Gammaproteobacteria</taxon>
        <taxon>Alteromonadales</taxon>
        <taxon>Alteromonadaceae</taxon>
        <taxon>Alteromonas/Salinimonas group</taxon>
        <taxon>Alteromonas</taxon>
    </lineage>
</organism>
<dbReference type="SUPFAM" id="SSF54675">
    <property type="entry name" value="Nicotinate/Quinolinate PRTase N-terminal domain-like"/>
    <property type="match status" value="1"/>
</dbReference>
<dbReference type="Gene3D" id="3.20.20.70">
    <property type="entry name" value="Aldolase class I"/>
    <property type="match status" value="1"/>
</dbReference>
<dbReference type="Proteomes" id="UP000256561">
    <property type="component" value="Unassembled WGS sequence"/>
</dbReference>
<dbReference type="PANTHER" id="PTHR32179">
    <property type="entry name" value="NICOTINATE-NUCLEOTIDE PYROPHOSPHORYLASE [CARBOXYLATING]"/>
    <property type="match status" value="1"/>
</dbReference>
<evidence type="ECO:0000256" key="2">
    <source>
        <dbReference type="ARBA" id="ARBA00004893"/>
    </source>
</evidence>
<comment type="function">
    <text evidence="1">Involved in the catabolism of quinolinic acid (QA).</text>
</comment>
<evidence type="ECO:0000256" key="7">
    <source>
        <dbReference type="ARBA" id="ARBA00022676"/>
    </source>
</evidence>
<dbReference type="PIRSF" id="PIRSF006250">
    <property type="entry name" value="NadC_ModD"/>
    <property type="match status" value="1"/>
</dbReference>
<feature type="domain" description="Quinolinate phosphoribosyl transferase C-terminal" evidence="14">
    <location>
        <begin position="117"/>
        <end position="280"/>
    </location>
</feature>
<evidence type="ECO:0000313" key="16">
    <source>
        <dbReference type="EMBL" id="RDV29083.1"/>
    </source>
</evidence>
<dbReference type="UniPathway" id="UPA00253">
    <property type="reaction ID" value="UER00331"/>
</dbReference>
<feature type="binding site" evidence="13">
    <location>
        <position position="200"/>
    </location>
    <ligand>
        <name>substrate</name>
    </ligand>
</feature>
<dbReference type="NCBIfam" id="TIGR00078">
    <property type="entry name" value="nadC"/>
    <property type="match status" value="1"/>
</dbReference>
<comment type="subunit">
    <text evidence="4">Hexamer formed by 3 homodimers.</text>
</comment>
<dbReference type="InterPro" id="IPR004393">
    <property type="entry name" value="NadC"/>
</dbReference>
<feature type="binding site" evidence="13">
    <location>
        <begin position="137"/>
        <end position="139"/>
    </location>
    <ligand>
        <name>substrate</name>
    </ligand>
</feature>
<reference evidence="17" key="1">
    <citation type="submission" date="2018-08" db="EMBL/GenBank/DDBJ databases">
        <authorList>
            <person name="Zhang J."/>
            <person name="Du Z.-J."/>
        </authorList>
    </citation>
    <scope>NUCLEOTIDE SEQUENCE [LARGE SCALE GENOMIC DNA]</scope>
    <source>
        <strain evidence="17">KCTC 52655</strain>
    </source>
</reference>
<feature type="binding site" evidence="13">
    <location>
        <position position="161"/>
    </location>
    <ligand>
        <name>substrate</name>
    </ligand>
</feature>
<dbReference type="Gene3D" id="3.90.1170.20">
    <property type="entry name" value="Quinolinate phosphoribosyl transferase, N-terminal domain"/>
    <property type="match status" value="1"/>
</dbReference>
<evidence type="ECO:0000259" key="14">
    <source>
        <dbReference type="Pfam" id="PF01729"/>
    </source>
</evidence>
<dbReference type="GO" id="GO:0005737">
    <property type="term" value="C:cytoplasm"/>
    <property type="evidence" value="ECO:0007669"/>
    <property type="project" value="TreeGrafter"/>
</dbReference>
<dbReference type="GO" id="GO:0009435">
    <property type="term" value="P:NAD+ biosynthetic process"/>
    <property type="evidence" value="ECO:0007669"/>
    <property type="project" value="UniProtKB-UniPathway"/>
</dbReference>
<evidence type="ECO:0000256" key="8">
    <source>
        <dbReference type="ARBA" id="ARBA00022679"/>
    </source>
</evidence>
<evidence type="ECO:0000256" key="9">
    <source>
        <dbReference type="ARBA" id="ARBA00033102"/>
    </source>
</evidence>
<dbReference type="InterPro" id="IPR013785">
    <property type="entry name" value="Aldolase_TIM"/>
</dbReference>
<dbReference type="Pfam" id="PF01729">
    <property type="entry name" value="QRPTase_C"/>
    <property type="match status" value="1"/>
</dbReference>
<protein>
    <recommendedName>
        <fullName evidence="11">Probable nicotinate-nucleotide pyrophosphorylase [carboxylating]</fullName>
        <ecNumber evidence="5">2.4.2.19</ecNumber>
    </recommendedName>
    <alternativeName>
        <fullName evidence="9">Quinolinate phosphoribosyltransferase [decarboxylating]</fullName>
    </alternativeName>
</protein>
<evidence type="ECO:0000259" key="15">
    <source>
        <dbReference type="Pfam" id="PF02749"/>
    </source>
</evidence>
<dbReference type="InterPro" id="IPR022412">
    <property type="entry name" value="Quinolinate_PRibosylTrfase_N"/>
</dbReference>
<dbReference type="FunFam" id="3.90.1170.20:FF:000001">
    <property type="entry name" value="Nicotinate-nucleotide diphosphorylase (Carboxylating)"/>
    <property type="match status" value="1"/>
</dbReference>
<name>A0A3D8MEA4_9ALTE</name>
<evidence type="ECO:0000256" key="12">
    <source>
        <dbReference type="PIRNR" id="PIRNR006250"/>
    </source>
</evidence>
<evidence type="ECO:0000256" key="10">
    <source>
        <dbReference type="ARBA" id="ARBA00047445"/>
    </source>
</evidence>
<evidence type="ECO:0000256" key="11">
    <source>
        <dbReference type="ARBA" id="ARBA00069173"/>
    </source>
</evidence>
<accession>A0A3D8MEA4</accession>
<dbReference type="FunFam" id="3.20.20.70:FF:000030">
    <property type="entry name" value="Nicotinate-nucleotide pyrophosphorylase, carboxylating"/>
    <property type="match status" value="1"/>
</dbReference>
<dbReference type="EC" id="2.4.2.19" evidence="5"/>
<evidence type="ECO:0000313" key="17">
    <source>
        <dbReference type="Proteomes" id="UP000256561"/>
    </source>
</evidence>
<dbReference type="CDD" id="cd01572">
    <property type="entry name" value="QPRTase"/>
    <property type="match status" value="1"/>
</dbReference>
<keyword evidence="7 12" id="KW-0328">Glycosyltransferase</keyword>
<evidence type="ECO:0000256" key="6">
    <source>
        <dbReference type="ARBA" id="ARBA00022642"/>
    </source>
</evidence>
<evidence type="ECO:0000256" key="5">
    <source>
        <dbReference type="ARBA" id="ARBA00011944"/>
    </source>
</evidence>
<feature type="binding site" evidence="13">
    <location>
        <position position="171"/>
    </location>
    <ligand>
        <name>substrate</name>
    </ligand>
</feature>